<dbReference type="AlphaFoldDB" id="A0A1Q3BK23"/>
<comment type="caution">
    <text evidence="1">The sequence shown here is derived from an EMBL/GenBank/DDBJ whole genome shotgun (WGS) entry which is preliminary data.</text>
</comment>
<dbReference type="Proteomes" id="UP000187406">
    <property type="component" value="Unassembled WGS sequence"/>
</dbReference>
<gene>
    <name evidence="1" type="ORF">CFOL_v3_11873</name>
</gene>
<keyword evidence="2" id="KW-1185">Reference proteome</keyword>
<evidence type="ECO:0000313" key="1">
    <source>
        <dbReference type="EMBL" id="GAV68370.1"/>
    </source>
</evidence>
<dbReference type="EMBL" id="BDDD01000629">
    <property type="protein sequence ID" value="GAV68370.1"/>
    <property type="molecule type" value="Genomic_DNA"/>
</dbReference>
<proteinExistence type="predicted"/>
<protein>
    <submittedName>
        <fullName evidence="1">DUF4283 domain-containing protein</fullName>
    </submittedName>
</protein>
<dbReference type="InParanoid" id="A0A1Q3BK23"/>
<accession>A0A1Q3BK23</accession>
<sequence length="115" mass="13953">MEDKIEGLLLNDSFVKPFKSDGTFCLVRKLWTKKRFNHKVFKSTMRLLWRVDKGLRILDINTNFFWFPFSNPNDRPRVLDANPRLFDKHVRLFQLIEEDILLSKLLFKSTSFWMR</sequence>
<dbReference type="OrthoDB" id="1748110at2759"/>
<reference evidence="2" key="1">
    <citation type="submission" date="2016-04" db="EMBL/GenBank/DDBJ databases">
        <title>Cephalotus genome sequencing.</title>
        <authorList>
            <person name="Fukushima K."/>
            <person name="Hasebe M."/>
            <person name="Fang X."/>
        </authorList>
    </citation>
    <scope>NUCLEOTIDE SEQUENCE [LARGE SCALE GENOMIC DNA]</scope>
    <source>
        <strain evidence="2">cv. St1</strain>
    </source>
</reference>
<evidence type="ECO:0000313" key="2">
    <source>
        <dbReference type="Proteomes" id="UP000187406"/>
    </source>
</evidence>
<name>A0A1Q3BK23_CEPFO</name>
<organism evidence="1 2">
    <name type="scientific">Cephalotus follicularis</name>
    <name type="common">Albany pitcher plant</name>
    <dbReference type="NCBI Taxonomy" id="3775"/>
    <lineage>
        <taxon>Eukaryota</taxon>
        <taxon>Viridiplantae</taxon>
        <taxon>Streptophyta</taxon>
        <taxon>Embryophyta</taxon>
        <taxon>Tracheophyta</taxon>
        <taxon>Spermatophyta</taxon>
        <taxon>Magnoliopsida</taxon>
        <taxon>eudicotyledons</taxon>
        <taxon>Gunneridae</taxon>
        <taxon>Pentapetalae</taxon>
        <taxon>rosids</taxon>
        <taxon>fabids</taxon>
        <taxon>Oxalidales</taxon>
        <taxon>Cephalotaceae</taxon>
        <taxon>Cephalotus</taxon>
    </lineage>
</organism>